<dbReference type="Proteomes" id="UP001648503">
    <property type="component" value="Unassembled WGS sequence"/>
</dbReference>
<keyword evidence="4" id="KW-1185">Reference proteome</keyword>
<feature type="transmembrane region" description="Helical" evidence="1">
    <location>
        <begin position="69"/>
        <end position="89"/>
    </location>
</feature>
<reference evidence="3 4" key="1">
    <citation type="submission" date="2021-02" db="EMBL/GenBank/DDBJ databases">
        <title>Variation within the Batrachochytrium salamandrivorans European outbreak.</title>
        <authorList>
            <person name="Kelly M."/>
            <person name="Pasmans F."/>
            <person name="Shea T.P."/>
            <person name="Munoz J.F."/>
            <person name="Carranza S."/>
            <person name="Cuomo C.A."/>
            <person name="Martel A."/>
        </authorList>
    </citation>
    <scope>NUCLEOTIDE SEQUENCE [LARGE SCALE GENOMIC DNA]</scope>
    <source>
        <strain evidence="3 4">AMFP18/2</strain>
    </source>
</reference>
<accession>A0ABQ8FE51</accession>
<evidence type="ECO:0000256" key="1">
    <source>
        <dbReference type="SAM" id="Phobius"/>
    </source>
</evidence>
<feature type="transmembrane region" description="Helical" evidence="1">
    <location>
        <begin position="24"/>
        <end position="48"/>
    </location>
</feature>
<sequence length="280" mass="31807">MKAIRNAANTTSSLLLHVISSRRMTVFAGTCIGAFQLVVLCAWIIWLLKWENARISQCSLHGNITYECAAHAIAPGLVLIPLTIGWMLWPLYVFFSNFDILLTPNCSLWPYQPVYFDQISQLQRSVIKEIVQGQYQAHRLEAALALATIGHHATTRNPSSMARCDQNHQRPLPYEVQLMVLAILDDEAGKKLNLYLDRLEYKGREFAPIHDHAGLMNWLRLLAMVMGFNEDPYRIQAHFTVAVGKHRTWVAMFSRDMALLSFSILIRASCVVMLSRCMSS</sequence>
<evidence type="ECO:0008006" key="5">
    <source>
        <dbReference type="Google" id="ProtNLM"/>
    </source>
</evidence>
<evidence type="ECO:0000313" key="3">
    <source>
        <dbReference type="EMBL" id="KAH6596771.1"/>
    </source>
</evidence>
<comment type="caution">
    <text evidence="3">The sequence shown here is derived from an EMBL/GenBank/DDBJ whole genome shotgun (WGS) entry which is preliminary data.</text>
</comment>
<protein>
    <recommendedName>
        <fullName evidence="5">Ndc10 domain-containing protein</fullName>
    </recommendedName>
</protein>
<dbReference type="EMBL" id="JAFCIX010000354">
    <property type="protein sequence ID" value="KAH6593473.1"/>
    <property type="molecule type" value="Genomic_DNA"/>
</dbReference>
<keyword evidence="1" id="KW-1133">Transmembrane helix</keyword>
<keyword evidence="1" id="KW-0472">Membrane</keyword>
<proteinExistence type="predicted"/>
<dbReference type="EMBL" id="JAFCIX010000188">
    <property type="protein sequence ID" value="KAH6596771.1"/>
    <property type="molecule type" value="Genomic_DNA"/>
</dbReference>
<name>A0ABQ8FE51_9FUNG</name>
<evidence type="ECO:0000313" key="2">
    <source>
        <dbReference type="EMBL" id="KAH6593473.1"/>
    </source>
</evidence>
<organism evidence="3 4">
    <name type="scientific">Batrachochytrium salamandrivorans</name>
    <dbReference type="NCBI Taxonomy" id="1357716"/>
    <lineage>
        <taxon>Eukaryota</taxon>
        <taxon>Fungi</taxon>
        <taxon>Fungi incertae sedis</taxon>
        <taxon>Chytridiomycota</taxon>
        <taxon>Chytridiomycota incertae sedis</taxon>
        <taxon>Chytridiomycetes</taxon>
        <taxon>Rhizophydiales</taxon>
        <taxon>Rhizophydiales incertae sedis</taxon>
        <taxon>Batrachochytrium</taxon>
    </lineage>
</organism>
<evidence type="ECO:0000313" key="4">
    <source>
        <dbReference type="Proteomes" id="UP001648503"/>
    </source>
</evidence>
<gene>
    <name evidence="3" type="ORF">BASA50_004917</name>
    <name evidence="2" type="ORF">BASA50_007283</name>
</gene>
<keyword evidence="1" id="KW-0812">Transmembrane</keyword>